<protein>
    <submittedName>
        <fullName evidence="2">Uncharacterized protein</fullName>
    </submittedName>
</protein>
<evidence type="ECO:0000256" key="1">
    <source>
        <dbReference type="SAM" id="MobiDB-lite"/>
    </source>
</evidence>
<proteinExistence type="predicted"/>
<reference evidence="2 3" key="1">
    <citation type="journal article" date="2018" name="Biotechnol. Biofuels">
        <title>Integrative visual omics of the white-rot fungus Polyporus brumalis exposes the biotechnological potential of its oxidative enzymes for delignifying raw plant biomass.</title>
        <authorList>
            <person name="Miyauchi S."/>
            <person name="Rancon A."/>
            <person name="Drula E."/>
            <person name="Hage H."/>
            <person name="Chaduli D."/>
            <person name="Favel A."/>
            <person name="Grisel S."/>
            <person name="Henrissat B."/>
            <person name="Herpoel-Gimbert I."/>
            <person name="Ruiz-Duenas F.J."/>
            <person name="Chevret D."/>
            <person name="Hainaut M."/>
            <person name="Lin J."/>
            <person name="Wang M."/>
            <person name="Pangilinan J."/>
            <person name="Lipzen A."/>
            <person name="Lesage-Meessen L."/>
            <person name="Navarro D."/>
            <person name="Riley R."/>
            <person name="Grigoriev I.V."/>
            <person name="Zhou S."/>
            <person name="Raouche S."/>
            <person name="Rosso M.N."/>
        </authorList>
    </citation>
    <scope>NUCLEOTIDE SEQUENCE [LARGE SCALE GENOMIC DNA]</scope>
    <source>
        <strain evidence="2 3">BRFM 1820</strain>
    </source>
</reference>
<sequence>MQSSSTAGADLCRRTRRRILLSAPIRAPCVLPPRPCSFPMRSHRRNQEPTTATHHDCVSSRRSVGEVRVCTPRALLRLSSLSEDRSPQMGSHAIRLPSSRVTAARDTSPPLHCAPIVRARVQVTESHIKSLSHGSRTQCANARHAELPSVLVGLDCAGSRSRSRVLSGVRVSKVAGGHGGCQSHSRERPDSTENANVHTRCIVHSEHIAELIRVIYVLIARI</sequence>
<dbReference type="EMBL" id="KZ857411">
    <property type="protein sequence ID" value="RDX48500.1"/>
    <property type="molecule type" value="Genomic_DNA"/>
</dbReference>
<organism evidence="2 3">
    <name type="scientific">Lentinus brumalis</name>
    <dbReference type="NCBI Taxonomy" id="2498619"/>
    <lineage>
        <taxon>Eukaryota</taxon>
        <taxon>Fungi</taxon>
        <taxon>Dikarya</taxon>
        <taxon>Basidiomycota</taxon>
        <taxon>Agaricomycotina</taxon>
        <taxon>Agaricomycetes</taxon>
        <taxon>Polyporales</taxon>
        <taxon>Polyporaceae</taxon>
        <taxon>Lentinus</taxon>
    </lineage>
</organism>
<feature type="region of interest" description="Disordered" evidence="1">
    <location>
        <begin position="175"/>
        <end position="195"/>
    </location>
</feature>
<dbReference type="AlphaFoldDB" id="A0A371D7K8"/>
<evidence type="ECO:0000313" key="3">
    <source>
        <dbReference type="Proteomes" id="UP000256964"/>
    </source>
</evidence>
<name>A0A371D7K8_9APHY</name>
<accession>A0A371D7K8</accession>
<keyword evidence="3" id="KW-1185">Reference proteome</keyword>
<dbReference type="Proteomes" id="UP000256964">
    <property type="component" value="Unassembled WGS sequence"/>
</dbReference>
<gene>
    <name evidence="2" type="ORF">OH76DRAFT_657744</name>
</gene>
<evidence type="ECO:0000313" key="2">
    <source>
        <dbReference type="EMBL" id="RDX48500.1"/>
    </source>
</evidence>